<accession>C5BPW5</accession>
<dbReference type="InterPro" id="IPR011990">
    <property type="entry name" value="TPR-like_helical_dom_sf"/>
</dbReference>
<dbReference type="GO" id="GO:0000030">
    <property type="term" value="F:mannosyltransferase activity"/>
    <property type="evidence" value="ECO:0007669"/>
    <property type="project" value="TreeGrafter"/>
</dbReference>
<reference evidence="2 3" key="1">
    <citation type="journal article" date="2009" name="PLoS ONE">
        <title>The complete genome of Teredinibacter turnerae T7901: an intracellular endosymbiont of marine wood-boring bivalves (shipworms).</title>
        <authorList>
            <person name="Yang J.C."/>
            <person name="Madupu R."/>
            <person name="Durkin A.S."/>
            <person name="Ekborg N.A."/>
            <person name="Pedamallu C.S."/>
            <person name="Hostetler J.B."/>
            <person name="Radune D."/>
            <person name="Toms B.S."/>
            <person name="Henrissat B."/>
            <person name="Coutinho P.M."/>
            <person name="Schwarz S."/>
            <person name="Field L."/>
            <person name="Trindade-Silva A.E."/>
            <person name="Soares C.A.G."/>
            <person name="Elshahawi S."/>
            <person name="Hanora A."/>
            <person name="Schmidt E.W."/>
            <person name="Haygood M.G."/>
            <person name="Posfai J."/>
            <person name="Benner J."/>
            <person name="Madinger C."/>
            <person name="Nove J."/>
            <person name="Anton B."/>
            <person name="Chaudhary K."/>
            <person name="Foster J."/>
            <person name="Holman A."/>
            <person name="Kumar S."/>
            <person name="Lessard P.A."/>
            <person name="Luyten Y.A."/>
            <person name="Slatko B."/>
            <person name="Wood N."/>
            <person name="Wu B."/>
            <person name="Teplitski M."/>
            <person name="Mougous J.D."/>
            <person name="Ward N."/>
            <person name="Eisen J.A."/>
            <person name="Badger J.H."/>
            <person name="Distel D.L."/>
        </authorList>
    </citation>
    <scope>NUCLEOTIDE SEQUENCE [LARGE SCALE GENOMIC DNA]</scope>
    <source>
        <strain evidence="3">ATCC 39867 / T7901</strain>
    </source>
</reference>
<name>C5BPW5_TERTT</name>
<dbReference type="RefSeq" id="WP_015816963.1">
    <property type="nucleotide sequence ID" value="NC_012997.1"/>
</dbReference>
<dbReference type="OrthoDB" id="5699219at2"/>
<dbReference type="AlphaFoldDB" id="C5BPW5"/>
<dbReference type="SUPFAM" id="SSF48452">
    <property type="entry name" value="TPR-like"/>
    <property type="match status" value="1"/>
</dbReference>
<proteinExistence type="predicted"/>
<dbReference type="Gene3D" id="1.25.40.10">
    <property type="entry name" value="Tetratricopeptide repeat domain"/>
    <property type="match status" value="2"/>
</dbReference>
<dbReference type="SMART" id="SM00028">
    <property type="entry name" value="TPR"/>
    <property type="match status" value="6"/>
</dbReference>
<sequence length="457" mass="51801">MLNKQKIVVLLWVILFSLPCVARQEAFQLNIELDEPTFVLPQFSGPYMEREASIAPEEYEMAETLQTLLQEKNKEQVLAKLDEFYSIELSPAMLALKGQVYFALKMFDEAEYTYLQVLKRKPQLMRVHVDLGQLYLVLGRSAEARKYLARAVSLGSNDATVHGQLAYLNLTTFSPFSAISEYQQAMALEPENTQWQQGLLAALTQARMFEATNALVMEMLERQPLEKSLWLAQAAVALELEDKQRALQSLEMAILLGESSPQNFKTAAKLHLQQHSYARAFELIALSLQDGSPEMRVVGEYLAWLEATEMYDQQRKLLQQIEPTIAAYSLEDRGIFYFHEARLAHRMGDASGAETWYKRSLDANGADVETLLAYGALKRESRKFVEAELLFVRAMSVDGGEKKGLLALAQLFVETKDYKAALANLKAAYLKYPELTDVRDNIDILERILKNEGGTQI</sequence>
<evidence type="ECO:0000256" key="1">
    <source>
        <dbReference type="PROSITE-ProRule" id="PRU00339"/>
    </source>
</evidence>
<gene>
    <name evidence="2" type="ordered locus">TERTU_3224</name>
</gene>
<evidence type="ECO:0000313" key="3">
    <source>
        <dbReference type="Proteomes" id="UP000009080"/>
    </source>
</evidence>
<dbReference type="eggNOG" id="COG3063">
    <property type="taxonomic scope" value="Bacteria"/>
</dbReference>
<keyword evidence="1" id="KW-0802">TPR repeat</keyword>
<dbReference type="STRING" id="377629.TERTU_3224"/>
<dbReference type="PANTHER" id="PTHR44216">
    <property type="entry name" value="PROTEIN O-MANNOSYL-TRANSFERASE TMTC2"/>
    <property type="match status" value="1"/>
</dbReference>
<dbReference type="HOGENOM" id="CLU_047960_0_0_6"/>
<dbReference type="KEGG" id="ttu:TERTU_3224"/>
<dbReference type="GO" id="GO:0035269">
    <property type="term" value="P:protein O-linked glycosylation via mannose"/>
    <property type="evidence" value="ECO:0007669"/>
    <property type="project" value="TreeGrafter"/>
</dbReference>
<dbReference type="InterPro" id="IPR019734">
    <property type="entry name" value="TPR_rpt"/>
</dbReference>
<protein>
    <submittedName>
        <fullName evidence="2">Tetratricopeptide repeat domain protein</fullName>
    </submittedName>
</protein>
<dbReference type="PANTHER" id="PTHR44216:SF3">
    <property type="entry name" value="PROTEIN O-MANNOSYL-TRANSFERASE TMTC2"/>
    <property type="match status" value="1"/>
</dbReference>
<dbReference type="PROSITE" id="PS50005">
    <property type="entry name" value="TPR"/>
    <property type="match status" value="1"/>
</dbReference>
<feature type="repeat" description="TPR" evidence="1">
    <location>
        <begin position="125"/>
        <end position="158"/>
    </location>
</feature>
<organism evidence="2 3">
    <name type="scientific">Teredinibacter turnerae (strain ATCC 39867 / T7901)</name>
    <dbReference type="NCBI Taxonomy" id="377629"/>
    <lineage>
        <taxon>Bacteria</taxon>
        <taxon>Pseudomonadati</taxon>
        <taxon>Pseudomonadota</taxon>
        <taxon>Gammaproteobacteria</taxon>
        <taxon>Cellvibrionales</taxon>
        <taxon>Cellvibrionaceae</taxon>
        <taxon>Teredinibacter</taxon>
    </lineage>
</organism>
<dbReference type="Pfam" id="PF14559">
    <property type="entry name" value="TPR_19"/>
    <property type="match status" value="1"/>
</dbReference>
<dbReference type="EMBL" id="CP001614">
    <property type="protein sequence ID" value="ACR10851.1"/>
    <property type="molecule type" value="Genomic_DNA"/>
</dbReference>
<keyword evidence="3" id="KW-1185">Reference proteome</keyword>
<dbReference type="InterPro" id="IPR052384">
    <property type="entry name" value="TMTC_O-mannosyltransferase"/>
</dbReference>
<dbReference type="Proteomes" id="UP000009080">
    <property type="component" value="Chromosome"/>
</dbReference>
<evidence type="ECO:0000313" key="2">
    <source>
        <dbReference type="EMBL" id="ACR10851.1"/>
    </source>
</evidence>